<gene>
    <name evidence="2" type="ORF">NTEN_LOCUS13537</name>
    <name evidence="3" type="ORF">NTEN_LOCUS14537</name>
</gene>
<dbReference type="Proteomes" id="UP000479000">
    <property type="component" value="Unassembled WGS sequence"/>
</dbReference>
<name>A0A6H5GY94_9HEMI</name>
<organism evidence="2 4">
    <name type="scientific">Nesidiocoris tenuis</name>
    <dbReference type="NCBI Taxonomy" id="355587"/>
    <lineage>
        <taxon>Eukaryota</taxon>
        <taxon>Metazoa</taxon>
        <taxon>Ecdysozoa</taxon>
        <taxon>Arthropoda</taxon>
        <taxon>Hexapoda</taxon>
        <taxon>Insecta</taxon>
        <taxon>Pterygota</taxon>
        <taxon>Neoptera</taxon>
        <taxon>Paraneoptera</taxon>
        <taxon>Hemiptera</taxon>
        <taxon>Heteroptera</taxon>
        <taxon>Panheteroptera</taxon>
        <taxon>Cimicomorpha</taxon>
        <taxon>Miridae</taxon>
        <taxon>Dicyphina</taxon>
        <taxon>Nesidiocoris</taxon>
    </lineage>
</organism>
<feature type="region of interest" description="Disordered" evidence="1">
    <location>
        <begin position="33"/>
        <end position="69"/>
    </location>
</feature>
<sequence>MRIIGFDPSLSPDSEARKVEPCSLPLTPDLGDFLPRDGGCGTPTAPTGPWALGSREPPVRDVARSPYGF</sequence>
<evidence type="ECO:0000313" key="2">
    <source>
        <dbReference type="EMBL" id="CAB0008291.1"/>
    </source>
</evidence>
<feature type="non-terminal residue" evidence="2">
    <location>
        <position position="69"/>
    </location>
</feature>
<evidence type="ECO:0000256" key="1">
    <source>
        <dbReference type="SAM" id="MobiDB-lite"/>
    </source>
</evidence>
<feature type="region of interest" description="Disordered" evidence="1">
    <location>
        <begin position="1"/>
        <end position="21"/>
    </location>
</feature>
<proteinExistence type="predicted"/>
<protein>
    <submittedName>
        <fullName evidence="2">Uncharacterized protein</fullName>
    </submittedName>
</protein>
<keyword evidence="4" id="KW-1185">Reference proteome</keyword>
<evidence type="ECO:0000313" key="4">
    <source>
        <dbReference type="Proteomes" id="UP000479000"/>
    </source>
</evidence>
<reference evidence="2 4" key="1">
    <citation type="submission" date="2020-02" db="EMBL/GenBank/DDBJ databases">
        <authorList>
            <person name="Ferguson B K."/>
        </authorList>
    </citation>
    <scope>NUCLEOTIDE SEQUENCE [LARGE SCALE GENOMIC DNA]</scope>
</reference>
<accession>A0A6H5GY94</accession>
<dbReference type="AlphaFoldDB" id="A0A6H5GY94"/>
<evidence type="ECO:0000313" key="3">
    <source>
        <dbReference type="EMBL" id="CAB0009384.1"/>
    </source>
</evidence>
<dbReference type="EMBL" id="CADCXU010020360">
    <property type="protein sequence ID" value="CAB0008291.1"/>
    <property type="molecule type" value="Genomic_DNA"/>
</dbReference>
<dbReference type="EMBL" id="CADCXU010021749">
    <property type="protein sequence ID" value="CAB0009384.1"/>
    <property type="molecule type" value="Genomic_DNA"/>
</dbReference>